<name>A0AAV6UUU7_9ARAC</name>
<organism evidence="1 2">
    <name type="scientific">Oedothorax gibbosus</name>
    <dbReference type="NCBI Taxonomy" id="931172"/>
    <lineage>
        <taxon>Eukaryota</taxon>
        <taxon>Metazoa</taxon>
        <taxon>Ecdysozoa</taxon>
        <taxon>Arthropoda</taxon>
        <taxon>Chelicerata</taxon>
        <taxon>Arachnida</taxon>
        <taxon>Araneae</taxon>
        <taxon>Araneomorphae</taxon>
        <taxon>Entelegynae</taxon>
        <taxon>Araneoidea</taxon>
        <taxon>Linyphiidae</taxon>
        <taxon>Erigoninae</taxon>
        <taxon>Oedothorax</taxon>
    </lineage>
</organism>
<evidence type="ECO:0000313" key="1">
    <source>
        <dbReference type="EMBL" id="KAG8187577.1"/>
    </source>
</evidence>
<protein>
    <submittedName>
        <fullName evidence="1">Uncharacterized protein</fullName>
    </submittedName>
</protein>
<proteinExistence type="predicted"/>
<evidence type="ECO:0000313" key="2">
    <source>
        <dbReference type="Proteomes" id="UP000827092"/>
    </source>
</evidence>
<comment type="caution">
    <text evidence="1">The sequence shown here is derived from an EMBL/GenBank/DDBJ whole genome shotgun (WGS) entry which is preliminary data.</text>
</comment>
<keyword evidence="2" id="KW-1185">Reference proteome</keyword>
<gene>
    <name evidence="1" type="ORF">JTE90_025911</name>
</gene>
<dbReference type="AlphaFoldDB" id="A0AAV6UUU7"/>
<dbReference type="EMBL" id="JAFNEN010000267">
    <property type="protein sequence ID" value="KAG8187577.1"/>
    <property type="molecule type" value="Genomic_DNA"/>
</dbReference>
<dbReference type="Proteomes" id="UP000827092">
    <property type="component" value="Unassembled WGS sequence"/>
</dbReference>
<sequence length="73" mass="8510">MNERKNVYGKERTVLPKSQNLLLRLKTPYYIFTISKIIHYRLQSPLLDPPLKKPNCGPSNSRQTFLFPLGHAQ</sequence>
<reference evidence="1 2" key="1">
    <citation type="journal article" date="2022" name="Nat. Ecol. Evol.">
        <title>A masculinizing supergene underlies an exaggerated male reproductive morph in a spider.</title>
        <authorList>
            <person name="Hendrickx F."/>
            <person name="De Corte Z."/>
            <person name="Sonet G."/>
            <person name="Van Belleghem S.M."/>
            <person name="Kostlbacher S."/>
            <person name="Vangestel C."/>
        </authorList>
    </citation>
    <scope>NUCLEOTIDE SEQUENCE [LARGE SCALE GENOMIC DNA]</scope>
    <source>
        <strain evidence="1">W744_W776</strain>
    </source>
</reference>
<accession>A0AAV6UUU7</accession>